<gene>
    <name evidence="1" type="ORF">DFR37_10494</name>
</gene>
<accession>A0A366HC61</accession>
<dbReference type="AlphaFoldDB" id="A0A366HC61"/>
<evidence type="ECO:0000313" key="2">
    <source>
        <dbReference type="Proteomes" id="UP000253628"/>
    </source>
</evidence>
<proteinExistence type="predicted"/>
<protein>
    <submittedName>
        <fullName evidence="1">Uncharacterized protein</fullName>
    </submittedName>
</protein>
<dbReference type="RefSeq" id="WP_113932969.1">
    <property type="nucleotide sequence ID" value="NZ_JACCEU010000005.1"/>
</dbReference>
<organism evidence="1 2">
    <name type="scientific">Eoetvoesiella caeni</name>
    <dbReference type="NCBI Taxonomy" id="645616"/>
    <lineage>
        <taxon>Bacteria</taxon>
        <taxon>Pseudomonadati</taxon>
        <taxon>Pseudomonadota</taxon>
        <taxon>Betaproteobacteria</taxon>
        <taxon>Burkholderiales</taxon>
        <taxon>Alcaligenaceae</taxon>
        <taxon>Eoetvoesiella</taxon>
    </lineage>
</organism>
<reference evidence="1 2" key="1">
    <citation type="submission" date="2018-06" db="EMBL/GenBank/DDBJ databases">
        <title>Genomic Encyclopedia of Type Strains, Phase IV (KMG-IV): sequencing the most valuable type-strain genomes for metagenomic binning, comparative biology and taxonomic classification.</title>
        <authorList>
            <person name="Goeker M."/>
        </authorList>
    </citation>
    <scope>NUCLEOTIDE SEQUENCE [LARGE SCALE GENOMIC DNA]</scope>
    <source>
        <strain evidence="1 2">DSM 25520</strain>
    </source>
</reference>
<dbReference type="EMBL" id="QNRQ01000004">
    <property type="protein sequence ID" value="RBP39999.1"/>
    <property type="molecule type" value="Genomic_DNA"/>
</dbReference>
<name>A0A366HC61_9BURK</name>
<dbReference type="OrthoDB" id="1350443at2"/>
<evidence type="ECO:0000313" key="1">
    <source>
        <dbReference type="EMBL" id="RBP39999.1"/>
    </source>
</evidence>
<keyword evidence="2" id="KW-1185">Reference proteome</keyword>
<dbReference type="Proteomes" id="UP000253628">
    <property type="component" value="Unassembled WGS sequence"/>
</dbReference>
<comment type="caution">
    <text evidence="1">The sequence shown here is derived from an EMBL/GenBank/DDBJ whole genome shotgun (WGS) entry which is preliminary data.</text>
</comment>
<sequence length="191" mass="21532">MEKESSSAIAQWPEDAREAAQLVVDQYGEPDEVTASFVVWHKPGPWKRIVASRQVHEHNFPAPHLDSVESVIDYRFPDDKARDVFLFDGSVVINRTEGEVSARCHDEQANFLALNLMHDIATNAKNIQQAREYYALEFLNARRKQPTPYMEKLHFMPAQGAAADPDTRLLTDEALQQAVEEGKRNSAGRGG</sequence>